<feature type="chain" id="PRO_5032758062" evidence="3">
    <location>
        <begin position="23"/>
        <end position="427"/>
    </location>
</feature>
<dbReference type="EMBL" id="JACKWZ010000015">
    <property type="protein sequence ID" value="KAF9422601.1"/>
    <property type="molecule type" value="Genomic_DNA"/>
</dbReference>
<proteinExistence type="inferred from homology"/>
<dbReference type="GO" id="GO:0016671">
    <property type="term" value="F:oxidoreductase activity, acting on a sulfur group of donors, disulfide as acceptor"/>
    <property type="evidence" value="ECO:0007669"/>
    <property type="project" value="InterPro"/>
</dbReference>
<dbReference type="InterPro" id="IPR004911">
    <property type="entry name" value="Interferon-induced_GILT"/>
</dbReference>
<keyword evidence="5" id="KW-1185">Reference proteome</keyword>
<reference evidence="4" key="1">
    <citation type="submission" date="2020-08" db="EMBL/GenBank/DDBJ databases">
        <title>Spodoptera exigua strain:BAW_Kor-Di-RS1 Genome sequencing and assembly.</title>
        <authorList>
            <person name="Kim J."/>
            <person name="Nam H.Y."/>
            <person name="Kwon M."/>
            <person name="Choi J.H."/>
            <person name="Cho S.R."/>
            <person name="Kim G.-H."/>
        </authorList>
    </citation>
    <scope>NUCLEOTIDE SEQUENCE</scope>
    <source>
        <strain evidence="4">BAW_Kor-Di-RS1</strain>
        <tissue evidence="4">Whole-body</tissue>
    </source>
</reference>
<dbReference type="Proteomes" id="UP000648187">
    <property type="component" value="Unassembled WGS sequence"/>
</dbReference>
<protein>
    <submittedName>
        <fullName evidence="4">Uncharacterized protein</fullName>
    </submittedName>
</protein>
<keyword evidence="3" id="KW-0732">Signal</keyword>
<evidence type="ECO:0000313" key="4">
    <source>
        <dbReference type="EMBL" id="KAF9422601.1"/>
    </source>
</evidence>
<dbReference type="PANTHER" id="PTHR13234:SF68">
    <property type="entry name" value="GH19763P"/>
    <property type="match status" value="1"/>
</dbReference>
<sequence>MIDVMAAKYIILLSACFVLALTEDSGLQTVNGRIKITVGTTAGCSDTVSFINNQLIPTVEAYGDFLDIEFVPWGKTSWVDNEISCQFGVPDCWANRLHRCVLDKLKNNQAAQLHYMACEFSSPRPSYLRGTYLCVQAVGLNLLDVDYCVANPKDNLDREAAAAALEPIAATNFIPYVIFNDKFNMELHQNGYRRLASLVCFALAEDPSTGFKTDAMVVKYIILFSACFMLTLSENSGLQTVNGRIKVTVGTSAGTSDIRSFINNQLMPAVEVYGQFLDIEFVPWGRTTWANNVIECDHGVADCWANRLHRCVLDKLKGNQAAQLHYMSCEFSHPYPSFGQGSYLCVQAVGLNLLDVDYCVANPGDDLDRAAYTAASEPMKQLQFIPYIVFNDQINVELHEQGLIRLPNLICSALSEDSTTGVTSCYI</sequence>
<accession>A0A835GRT5</accession>
<dbReference type="AlphaFoldDB" id="A0A835GRT5"/>
<comment type="caution">
    <text evidence="4">The sequence shown here is derived from an EMBL/GenBank/DDBJ whole genome shotgun (WGS) entry which is preliminary data.</text>
</comment>
<dbReference type="PANTHER" id="PTHR13234">
    <property type="entry name" value="GAMMA-INTERFERON INDUCIBLE LYSOSOMAL THIOL REDUCTASE GILT"/>
    <property type="match status" value="1"/>
</dbReference>
<gene>
    <name evidence="4" type="ORF">HW555_001805</name>
</gene>
<dbReference type="Pfam" id="PF03227">
    <property type="entry name" value="GILT"/>
    <property type="match status" value="2"/>
</dbReference>
<keyword evidence="2" id="KW-0325">Glycoprotein</keyword>
<evidence type="ECO:0000256" key="2">
    <source>
        <dbReference type="ARBA" id="ARBA00023180"/>
    </source>
</evidence>
<evidence type="ECO:0000256" key="3">
    <source>
        <dbReference type="SAM" id="SignalP"/>
    </source>
</evidence>
<evidence type="ECO:0000313" key="5">
    <source>
        <dbReference type="Proteomes" id="UP000648187"/>
    </source>
</evidence>
<evidence type="ECO:0000256" key="1">
    <source>
        <dbReference type="ARBA" id="ARBA00005679"/>
    </source>
</evidence>
<feature type="signal peptide" evidence="3">
    <location>
        <begin position="1"/>
        <end position="22"/>
    </location>
</feature>
<organism evidence="4 5">
    <name type="scientific">Spodoptera exigua</name>
    <name type="common">Beet armyworm</name>
    <name type="synonym">Noctua fulgens</name>
    <dbReference type="NCBI Taxonomy" id="7107"/>
    <lineage>
        <taxon>Eukaryota</taxon>
        <taxon>Metazoa</taxon>
        <taxon>Ecdysozoa</taxon>
        <taxon>Arthropoda</taxon>
        <taxon>Hexapoda</taxon>
        <taxon>Insecta</taxon>
        <taxon>Pterygota</taxon>
        <taxon>Neoptera</taxon>
        <taxon>Endopterygota</taxon>
        <taxon>Lepidoptera</taxon>
        <taxon>Glossata</taxon>
        <taxon>Ditrysia</taxon>
        <taxon>Noctuoidea</taxon>
        <taxon>Noctuidae</taxon>
        <taxon>Amphipyrinae</taxon>
        <taxon>Spodoptera</taxon>
    </lineage>
</organism>
<name>A0A835GRT5_SPOEX</name>
<comment type="similarity">
    <text evidence="1">Belongs to the GILT family.</text>
</comment>